<sequence length="341" mass="38123">MDSILRLNARQRAELYQAASQQLGMAEVIIEKDFWVCWSLRELFALPGIGDHLLFKGGTSLSKVWRAIARFSEDIDVSLSREWLGFVGPRDPEAADTGKQQRARIENLATACAQKIEAEILPALRARASAALGPDGWAIAIDADDPQTLRFTYPTVLGAGAPDGYIRREVRIECGARSDDWPADEKTILPYVAEAYPSTITNAAVPLRVLSIERTFWEKATILHAEAHREESKATPSRYSRHYADLAALAFHASAEAALARDDLRARVVEHKSVFFASAWASYETAIPGTFRLVPAAYRLAALEADYRDMQEMFFQQPRAWSDIVSTLQELERRINDAAKR</sequence>
<dbReference type="EMBL" id="CP001032">
    <property type="protein sequence ID" value="ACB77627.1"/>
    <property type="molecule type" value="Genomic_DNA"/>
</dbReference>
<dbReference type="OrthoDB" id="9780929at2"/>
<name>B1ZRH7_OPITP</name>
<dbReference type="Gene3D" id="3.10.450.620">
    <property type="entry name" value="JHP933, nucleotidyltransferase-like core domain"/>
    <property type="match status" value="1"/>
</dbReference>
<dbReference type="STRING" id="452637.Oter_4355"/>
<evidence type="ECO:0000313" key="1">
    <source>
        <dbReference type="EMBL" id="ACB77627.1"/>
    </source>
</evidence>
<proteinExistence type="predicted"/>
<keyword evidence="2" id="KW-1185">Reference proteome</keyword>
<evidence type="ECO:0000313" key="2">
    <source>
        <dbReference type="Proteomes" id="UP000007013"/>
    </source>
</evidence>
<gene>
    <name evidence="1" type="ordered locus">Oter_4355</name>
</gene>
<organism evidence="1 2">
    <name type="scientific">Opitutus terrae (strain DSM 11246 / JCM 15787 / PB90-1)</name>
    <dbReference type="NCBI Taxonomy" id="452637"/>
    <lineage>
        <taxon>Bacteria</taxon>
        <taxon>Pseudomonadati</taxon>
        <taxon>Verrucomicrobiota</taxon>
        <taxon>Opitutia</taxon>
        <taxon>Opitutales</taxon>
        <taxon>Opitutaceae</taxon>
        <taxon>Opitutus</taxon>
    </lineage>
</organism>
<evidence type="ECO:0008006" key="3">
    <source>
        <dbReference type="Google" id="ProtNLM"/>
    </source>
</evidence>
<dbReference type="InterPro" id="IPR014942">
    <property type="entry name" value="AbiEii"/>
</dbReference>
<dbReference type="Pfam" id="PF08843">
    <property type="entry name" value="AbiEii"/>
    <property type="match status" value="1"/>
</dbReference>
<reference evidence="1 2" key="1">
    <citation type="journal article" date="2011" name="J. Bacteriol.">
        <title>Genome sequence of the verrucomicrobium Opitutus terrae PB90-1, an abundant inhabitant of rice paddy soil ecosystems.</title>
        <authorList>
            <person name="van Passel M.W."/>
            <person name="Kant R."/>
            <person name="Palva A."/>
            <person name="Copeland A."/>
            <person name="Lucas S."/>
            <person name="Lapidus A."/>
            <person name="Glavina del Rio T."/>
            <person name="Pitluck S."/>
            <person name="Goltsman E."/>
            <person name="Clum A."/>
            <person name="Sun H."/>
            <person name="Schmutz J."/>
            <person name="Larimer F.W."/>
            <person name="Land M.L."/>
            <person name="Hauser L."/>
            <person name="Kyrpides N."/>
            <person name="Mikhailova N."/>
            <person name="Richardson P.P."/>
            <person name="Janssen P.H."/>
            <person name="de Vos W.M."/>
            <person name="Smidt H."/>
        </authorList>
    </citation>
    <scope>NUCLEOTIDE SEQUENCE [LARGE SCALE GENOMIC DNA]</scope>
    <source>
        <strain evidence="2">DSM 11246 / JCM 15787 / PB90-1</strain>
    </source>
</reference>
<dbReference type="AlphaFoldDB" id="B1ZRH7"/>
<protein>
    <recommendedName>
        <fullName evidence="3">Nucleotidyl transferase AbiEii/AbiGii toxin family protein</fullName>
    </recommendedName>
</protein>
<dbReference type="KEGG" id="ote:Oter_4355"/>
<dbReference type="Proteomes" id="UP000007013">
    <property type="component" value="Chromosome"/>
</dbReference>
<dbReference type="RefSeq" id="WP_012377153.1">
    <property type="nucleotide sequence ID" value="NC_010571.1"/>
</dbReference>
<dbReference type="HOGENOM" id="CLU_066201_0_0_0"/>
<dbReference type="eggNOG" id="COG2253">
    <property type="taxonomic scope" value="Bacteria"/>
</dbReference>
<accession>B1ZRH7</accession>